<dbReference type="AlphaFoldDB" id="A0A845QJU4"/>
<evidence type="ECO:0000313" key="2">
    <source>
        <dbReference type="Proteomes" id="UP000446866"/>
    </source>
</evidence>
<protein>
    <submittedName>
        <fullName evidence="1">Uncharacterized protein</fullName>
    </submittedName>
</protein>
<evidence type="ECO:0000313" key="1">
    <source>
        <dbReference type="EMBL" id="NBH60378.1"/>
    </source>
</evidence>
<dbReference type="Proteomes" id="UP000446866">
    <property type="component" value="Unassembled WGS sequence"/>
</dbReference>
<comment type="caution">
    <text evidence="1">The sequence shown here is derived from an EMBL/GenBank/DDBJ whole genome shotgun (WGS) entry which is preliminary data.</text>
</comment>
<organism evidence="1 2">
    <name type="scientific">Anaerotruncus colihominis</name>
    <dbReference type="NCBI Taxonomy" id="169435"/>
    <lineage>
        <taxon>Bacteria</taxon>
        <taxon>Bacillati</taxon>
        <taxon>Bacillota</taxon>
        <taxon>Clostridia</taxon>
        <taxon>Eubacteriales</taxon>
        <taxon>Oscillospiraceae</taxon>
        <taxon>Anaerotruncus</taxon>
    </lineage>
</organism>
<gene>
    <name evidence="1" type="ORF">D0435_01640</name>
</gene>
<dbReference type="EMBL" id="QXWK01000001">
    <property type="protein sequence ID" value="NBH60378.1"/>
    <property type="molecule type" value="Genomic_DNA"/>
</dbReference>
<proteinExistence type="predicted"/>
<name>A0A845QJU4_9FIRM</name>
<sequence length="60" mass="6948">MFEDAFVCWSKKGNQQTATGPLIGKVEKYTQSEGKKYPVNFNQNQSPLFYYIFDFMLGLV</sequence>
<accession>A0A845QJU4</accession>
<keyword evidence="2" id="KW-1185">Reference proteome</keyword>
<reference evidence="1 2" key="1">
    <citation type="submission" date="2018-08" db="EMBL/GenBank/DDBJ databases">
        <title>Murine metabolic-syndrome-specific gut microbial biobank.</title>
        <authorList>
            <person name="Liu C."/>
        </authorList>
    </citation>
    <scope>NUCLEOTIDE SEQUENCE [LARGE SCALE GENOMIC DNA]</scope>
    <source>
        <strain evidence="1 2">28</strain>
    </source>
</reference>